<organism evidence="2 3">
    <name type="scientific">Sphaerisporangium rhizosphaerae</name>
    <dbReference type="NCBI Taxonomy" id="2269375"/>
    <lineage>
        <taxon>Bacteria</taxon>
        <taxon>Bacillati</taxon>
        <taxon>Actinomycetota</taxon>
        <taxon>Actinomycetes</taxon>
        <taxon>Streptosporangiales</taxon>
        <taxon>Streptosporangiaceae</taxon>
        <taxon>Sphaerisporangium</taxon>
    </lineage>
</organism>
<keyword evidence="1" id="KW-0812">Transmembrane</keyword>
<name>A0ABW2PAD0_9ACTN</name>
<sequence>MIIGGLVIVYGSMLAWLVMALLTLKNRRAHRVFLIAHLAMSSIAALWLVSSRWAPGMVVLMVAPGACVSAGRLVTGLVHDHRRH</sequence>
<evidence type="ECO:0000313" key="2">
    <source>
        <dbReference type="EMBL" id="MFC7386563.1"/>
    </source>
</evidence>
<feature type="transmembrane region" description="Helical" evidence="1">
    <location>
        <begin position="31"/>
        <end position="50"/>
    </location>
</feature>
<gene>
    <name evidence="2" type="ORF">ACFQSB_30450</name>
</gene>
<evidence type="ECO:0000256" key="1">
    <source>
        <dbReference type="SAM" id="Phobius"/>
    </source>
</evidence>
<comment type="caution">
    <text evidence="2">The sequence shown here is derived from an EMBL/GenBank/DDBJ whole genome shotgun (WGS) entry which is preliminary data.</text>
</comment>
<proteinExistence type="predicted"/>
<feature type="transmembrane region" description="Helical" evidence="1">
    <location>
        <begin position="6"/>
        <end position="24"/>
    </location>
</feature>
<feature type="transmembrane region" description="Helical" evidence="1">
    <location>
        <begin position="56"/>
        <end position="78"/>
    </location>
</feature>
<dbReference type="EMBL" id="JBHTCG010000028">
    <property type="protein sequence ID" value="MFC7386563.1"/>
    <property type="molecule type" value="Genomic_DNA"/>
</dbReference>
<accession>A0ABW2PAD0</accession>
<keyword evidence="1" id="KW-0472">Membrane</keyword>
<keyword evidence="1" id="KW-1133">Transmembrane helix</keyword>
<evidence type="ECO:0000313" key="3">
    <source>
        <dbReference type="Proteomes" id="UP001596496"/>
    </source>
</evidence>
<reference evidence="3" key="1">
    <citation type="journal article" date="2019" name="Int. J. Syst. Evol. Microbiol.">
        <title>The Global Catalogue of Microorganisms (GCM) 10K type strain sequencing project: providing services to taxonomists for standard genome sequencing and annotation.</title>
        <authorList>
            <consortium name="The Broad Institute Genomics Platform"/>
            <consortium name="The Broad Institute Genome Sequencing Center for Infectious Disease"/>
            <person name="Wu L."/>
            <person name="Ma J."/>
        </authorList>
    </citation>
    <scope>NUCLEOTIDE SEQUENCE [LARGE SCALE GENOMIC DNA]</scope>
    <source>
        <strain evidence="3">CECT 7649</strain>
    </source>
</reference>
<dbReference type="Proteomes" id="UP001596496">
    <property type="component" value="Unassembled WGS sequence"/>
</dbReference>
<dbReference type="RefSeq" id="WP_380830290.1">
    <property type="nucleotide sequence ID" value="NZ_JBHTCG010000028.1"/>
</dbReference>
<keyword evidence="3" id="KW-1185">Reference proteome</keyword>
<protein>
    <submittedName>
        <fullName evidence="2">Uncharacterized protein</fullName>
    </submittedName>
</protein>